<dbReference type="AlphaFoldDB" id="A0A7X2H1P9"/>
<proteinExistence type="predicted"/>
<name>A0A7X2H1P9_9BACL</name>
<reference evidence="1 2" key="1">
    <citation type="submission" date="2019-11" db="EMBL/GenBank/DDBJ databases">
        <title>Paenibacillus monticola sp. nov., a novel PGPR strain isolated from mountain sample in China.</title>
        <authorList>
            <person name="Zhao Q."/>
            <person name="Li H.-P."/>
            <person name="Zhang J.-L."/>
        </authorList>
    </citation>
    <scope>NUCLEOTIDE SEQUENCE [LARGE SCALE GENOMIC DNA]</scope>
    <source>
        <strain evidence="1 2">LC-T2</strain>
    </source>
</reference>
<dbReference type="RefSeq" id="WP_154116936.1">
    <property type="nucleotide sequence ID" value="NZ_WJXB01000001.1"/>
</dbReference>
<accession>A0A7X2H1P9</accession>
<protein>
    <submittedName>
        <fullName evidence="1">Uncharacterized protein</fullName>
    </submittedName>
</protein>
<dbReference type="EMBL" id="WJXB01000001">
    <property type="protein sequence ID" value="MRN51959.1"/>
    <property type="molecule type" value="Genomic_DNA"/>
</dbReference>
<sequence length="68" mass="7738">MAKRAKSARRTELRQNLRKLYLDQSVYLLTHRLPSTAINFKIAKAKSALAVVDKASIYVELPKKKAKP</sequence>
<comment type="caution">
    <text evidence="1">The sequence shown here is derived from an EMBL/GenBank/DDBJ whole genome shotgun (WGS) entry which is preliminary data.</text>
</comment>
<evidence type="ECO:0000313" key="2">
    <source>
        <dbReference type="Proteomes" id="UP000463051"/>
    </source>
</evidence>
<gene>
    <name evidence="1" type="ORF">GJB61_02960</name>
</gene>
<evidence type="ECO:0000313" key="1">
    <source>
        <dbReference type="EMBL" id="MRN51959.1"/>
    </source>
</evidence>
<keyword evidence="2" id="KW-1185">Reference proteome</keyword>
<organism evidence="1 2">
    <name type="scientific">Paenibacillus monticola</name>
    <dbReference type="NCBI Taxonomy" id="2666075"/>
    <lineage>
        <taxon>Bacteria</taxon>
        <taxon>Bacillati</taxon>
        <taxon>Bacillota</taxon>
        <taxon>Bacilli</taxon>
        <taxon>Bacillales</taxon>
        <taxon>Paenibacillaceae</taxon>
        <taxon>Paenibacillus</taxon>
    </lineage>
</organism>
<dbReference type="Proteomes" id="UP000463051">
    <property type="component" value="Unassembled WGS sequence"/>
</dbReference>